<organism evidence="1 2">
    <name type="scientific">Adineta steineri</name>
    <dbReference type="NCBI Taxonomy" id="433720"/>
    <lineage>
        <taxon>Eukaryota</taxon>
        <taxon>Metazoa</taxon>
        <taxon>Spiralia</taxon>
        <taxon>Gnathifera</taxon>
        <taxon>Rotifera</taxon>
        <taxon>Eurotatoria</taxon>
        <taxon>Bdelloidea</taxon>
        <taxon>Adinetida</taxon>
        <taxon>Adinetidae</taxon>
        <taxon>Adineta</taxon>
    </lineage>
</organism>
<gene>
    <name evidence="1" type="ORF">OKA104_LOCUS50817</name>
</gene>
<proteinExistence type="predicted"/>
<comment type="caution">
    <text evidence="1">The sequence shown here is derived from an EMBL/GenBank/DDBJ whole genome shotgun (WGS) entry which is preliminary data.</text>
</comment>
<dbReference type="EMBL" id="CAJOAY010026325">
    <property type="protein sequence ID" value="CAF4389927.1"/>
    <property type="molecule type" value="Genomic_DNA"/>
</dbReference>
<dbReference type="AlphaFoldDB" id="A0A820NJU7"/>
<name>A0A820NJU7_9BILA</name>
<sequence length="28" mass="2869">TRVVINSGISHKNIATNIPINAPPPCAA</sequence>
<accession>A0A820NJU7</accession>
<feature type="non-terminal residue" evidence="1">
    <location>
        <position position="1"/>
    </location>
</feature>
<dbReference type="Proteomes" id="UP000663881">
    <property type="component" value="Unassembled WGS sequence"/>
</dbReference>
<protein>
    <submittedName>
        <fullName evidence="1">Uncharacterized protein</fullName>
    </submittedName>
</protein>
<reference evidence="1" key="1">
    <citation type="submission" date="2021-02" db="EMBL/GenBank/DDBJ databases">
        <authorList>
            <person name="Nowell W R."/>
        </authorList>
    </citation>
    <scope>NUCLEOTIDE SEQUENCE</scope>
</reference>
<evidence type="ECO:0000313" key="1">
    <source>
        <dbReference type="EMBL" id="CAF4389927.1"/>
    </source>
</evidence>
<evidence type="ECO:0000313" key="2">
    <source>
        <dbReference type="Proteomes" id="UP000663881"/>
    </source>
</evidence>